<protein>
    <recommendedName>
        <fullName evidence="6">LPXTG-motif cell wall-anchored protein</fullName>
    </recommendedName>
</protein>
<evidence type="ECO:0000256" key="3">
    <source>
        <dbReference type="SAM" id="SignalP"/>
    </source>
</evidence>
<accession>A0A919KSV5</accession>
<feature type="chain" id="PRO_5037436080" description="LPXTG-motif cell wall-anchored protein" evidence="3">
    <location>
        <begin position="29"/>
        <end position="353"/>
    </location>
</feature>
<gene>
    <name evidence="4" type="ORF">GCM10017772_19590</name>
</gene>
<organism evidence="4 5">
    <name type="scientific">Promicromonospora soli</name>
    <dbReference type="NCBI Taxonomy" id="2035533"/>
    <lineage>
        <taxon>Bacteria</taxon>
        <taxon>Bacillati</taxon>
        <taxon>Actinomycetota</taxon>
        <taxon>Actinomycetes</taxon>
        <taxon>Micrococcales</taxon>
        <taxon>Promicromonosporaceae</taxon>
        <taxon>Promicromonospora</taxon>
    </lineage>
</organism>
<feature type="region of interest" description="Disordered" evidence="1">
    <location>
        <begin position="232"/>
        <end position="261"/>
    </location>
</feature>
<name>A0A919KSV5_9MICO</name>
<reference evidence="4" key="2">
    <citation type="submission" date="2020-09" db="EMBL/GenBank/DDBJ databases">
        <authorList>
            <person name="Sun Q."/>
            <person name="Zhou Y."/>
        </authorList>
    </citation>
    <scope>NUCLEOTIDE SEQUENCE</scope>
    <source>
        <strain evidence="4">CGMCC 4.7398</strain>
    </source>
</reference>
<evidence type="ECO:0000313" key="5">
    <source>
        <dbReference type="Proteomes" id="UP000627369"/>
    </source>
</evidence>
<comment type="caution">
    <text evidence="4">The sequence shown here is derived from an EMBL/GenBank/DDBJ whole genome shotgun (WGS) entry which is preliminary data.</text>
</comment>
<reference evidence="4" key="1">
    <citation type="journal article" date="2014" name="Int. J. Syst. Evol. Microbiol.">
        <title>Complete genome sequence of Corynebacterium casei LMG S-19264T (=DSM 44701T), isolated from a smear-ripened cheese.</title>
        <authorList>
            <consortium name="US DOE Joint Genome Institute (JGI-PGF)"/>
            <person name="Walter F."/>
            <person name="Albersmeier A."/>
            <person name="Kalinowski J."/>
            <person name="Ruckert C."/>
        </authorList>
    </citation>
    <scope>NUCLEOTIDE SEQUENCE</scope>
    <source>
        <strain evidence="4">CGMCC 4.7398</strain>
    </source>
</reference>
<feature type="compositionally biased region" description="Gly residues" evidence="1">
    <location>
        <begin position="177"/>
        <end position="190"/>
    </location>
</feature>
<sequence>MDKNFRRALYIALVAGGLVVVDASSAYAAEEGLLDPVTQGVTDGVEGAAAAGSALDAVVADAPQPGKGVDATAGDGPAEGAPNLDDDFADDAALLGVLGSLARADVTWVVDGTQGAESLVDDLLEGVLPTDIEVPGPDQPGPDQLGTDQPGTGEPGAGEPGAGEPGTDPGVVEPGTDGPGAGSPGSGGPGADRPGANGPGFQTRGGETRGVAMTGRTGAAAVGAPGYTTAGYDTAAVPDSDDPADAGESADGPDADQDLPVGGVDLSWGDKADVVPAAYDGTILPGGFSDGLRGTLTGLDGQAAPVVVPGETLAQTGPLITGQLALVSLLLGLGLAVLRTRRRRIVVSSRIDG</sequence>
<keyword evidence="2" id="KW-0472">Membrane</keyword>
<feature type="compositionally biased region" description="Gly residues" evidence="1">
    <location>
        <begin position="153"/>
        <end position="164"/>
    </location>
</feature>
<dbReference type="Proteomes" id="UP000627369">
    <property type="component" value="Unassembled WGS sequence"/>
</dbReference>
<feature type="compositionally biased region" description="Low complexity" evidence="1">
    <location>
        <begin position="141"/>
        <end position="152"/>
    </location>
</feature>
<feature type="transmembrane region" description="Helical" evidence="2">
    <location>
        <begin position="319"/>
        <end position="338"/>
    </location>
</feature>
<feature type="compositionally biased region" description="Low complexity" evidence="1">
    <location>
        <begin position="165"/>
        <end position="176"/>
    </location>
</feature>
<feature type="region of interest" description="Disordered" evidence="1">
    <location>
        <begin position="62"/>
        <end position="85"/>
    </location>
</feature>
<evidence type="ECO:0000313" key="4">
    <source>
        <dbReference type="EMBL" id="GHH71334.1"/>
    </source>
</evidence>
<feature type="region of interest" description="Disordered" evidence="1">
    <location>
        <begin position="129"/>
        <end position="210"/>
    </location>
</feature>
<keyword evidence="2" id="KW-1133">Transmembrane helix</keyword>
<dbReference type="AlphaFoldDB" id="A0A919KSV5"/>
<keyword evidence="5" id="KW-1185">Reference proteome</keyword>
<keyword evidence="2" id="KW-0812">Transmembrane</keyword>
<evidence type="ECO:0008006" key="6">
    <source>
        <dbReference type="Google" id="ProtNLM"/>
    </source>
</evidence>
<proteinExistence type="predicted"/>
<dbReference type="EMBL" id="BNAS01000002">
    <property type="protein sequence ID" value="GHH71334.1"/>
    <property type="molecule type" value="Genomic_DNA"/>
</dbReference>
<evidence type="ECO:0000256" key="1">
    <source>
        <dbReference type="SAM" id="MobiDB-lite"/>
    </source>
</evidence>
<dbReference type="RefSeq" id="WP_189669044.1">
    <property type="nucleotide sequence ID" value="NZ_BNAS01000002.1"/>
</dbReference>
<feature type="signal peptide" evidence="3">
    <location>
        <begin position="1"/>
        <end position="28"/>
    </location>
</feature>
<keyword evidence="3" id="KW-0732">Signal</keyword>
<evidence type="ECO:0000256" key="2">
    <source>
        <dbReference type="SAM" id="Phobius"/>
    </source>
</evidence>